<dbReference type="InterPro" id="IPR011992">
    <property type="entry name" value="EF-hand-dom_pair"/>
</dbReference>
<dbReference type="AlphaFoldDB" id="A0A5P1EY07"/>
<dbReference type="EMBL" id="CM007384">
    <property type="protein sequence ID" value="ONK70812.1"/>
    <property type="molecule type" value="Genomic_DNA"/>
</dbReference>
<dbReference type="Proteomes" id="UP000243459">
    <property type="component" value="Chromosome 4"/>
</dbReference>
<dbReference type="OMA" id="KLEWIFL"/>
<dbReference type="PANTHER" id="PTHR31495">
    <property type="entry name" value="PEROXYGENASE 3-RELATED"/>
    <property type="match status" value="1"/>
</dbReference>
<dbReference type="Gramene" id="ONK70812">
    <property type="protein sequence ID" value="ONK70812"/>
    <property type="gene ID" value="A4U43_C04F1790"/>
</dbReference>
<evidence type="ECO:0000256" key="1">
    <source>
        <dbReference type="ARBA" id="ARBA00006765"/>
    </source>
</evidence>
<organism evidence="2 3">
    <name type="scientific">Asparagus officinalis</name>
    <name type="common">Garden asparagus</name>
    <dbReference type="NCBI Taxonomy" id="4686"/>
    <lineage>
        <taxon>Eukaryota</taxon>
        <taxon>Viridiplantae</taxon>
        <taxon>Streptophyta</taxon>
        <taxon>Embryophyta</taxon>
        <taxon>Tracheophyta</taxon>
        <taxon>Spermatophyta</taxon>
        <taxon>Magnoliopsida</taxon>
        <taxon>Liliopsida</taxon>
        <taxon>Asparagales</taxon>
        <taxon>Asparagaceae</taxon>
        <taxon>Asparagoideae</taxon>
        <taxon>Asparagus</taxon>
    </lineage>
</organism>
<sequence>MTDRNAAMETAAPKAPVTAERRLRGDLEDKIPKAYMARAMAAPDAHHPEGSRDHDPRGMSVLQQHVSFFDRNNDGIIYPWETYAGCRSIGFNPLLSLFMVVLINGSMSYSSLPSWIPSPLFAIYISNIHKNKHGSDSGTYDPEGRFVPSNFEAIFSKFARTVPDKLSFGEMWEMTEANRYAYDFFGWITSKLEWIFLYMLARDEEGYLSREVIRRCFDGSLFEYCEQQRIAHDKKML</sequence>
<dbReference type="GO" id="GO:0005509">
    <property type="term" value="F:calcium ion binding"/>
    <property type="evidence" value="ECO:0007669"/>
    <property type="project" value="TreeGrafter"/>
</dbReference>
<reference evidence="3" key="1">
    <citation type="journal article" date="2017" name="Nat. Commun.">
        <title>The asparagus genome sheds light on the origin and evolution of a young Y chromosome.</title>
        <authorList>
            <person name="Harkess A."/>
            <person name="Zhou J."/>
            <person name="Xu C."/>
            <person name="Bowers J.E."/>
            <person name="Van der Hulst R."/>
            <person name="Ayyampalayam S."/>
            <person name="Mercati F."/>
            <person name="Riccardi P."/>
            <person name="McKain M.R."/>
            <person name="Kakrana A."/>
            <person name="Tang H."/>
            <person name="Ray J."/>
            <person name="Groenendijk J."/>
            <person name="Arikit S."/>
            <person name="Mathioni S.M."/>
            <person name="Nakano M."/>
            <person name="Shan H."/>
            <person name="Telgmann-Rauber A."/>
            <person name="Kanno A."/>
            <person name="Yue Z."/>
            <person name="Chen H."/>
            <person name="Li W."/>
            <person name="Chen Y."/>
            <person name="Xu X."/>
            <person name="Zhang Y."/>
            <person name="Luo S."/>
            <person name="Chen H."/>
            <person name="Gao J."/>
            <person name="Mao Z."/>
            <person name="Pires J.C."/>
            <person name="Luo M."/>
            <person name="Kudrna D."/>
            <person name="Wing R.A."/>
            <person name="Meyers B.C."/>
            <person name="Yi K."/>
            <person name="Kong H."/>
            <person name="Lavrijsen P."/>
            <person name="Sunseri F."/>
            <person name="Falavigna A."/>
            <person name="Ye Y."/>
            <person name="Leebens-Mack J.H."/>
            <person name="Chen G."/>
        </authorList>
    </citation>
    <scope>NUCLEOTIDE SEQUENCE [LARGE SCALE GENOMIC DNA]</scope>
    <source>
        <strain evidence="3">cv. DH0086</strain>
    </source>
</reference>
<dbReference type="SUPFAM" id="SSF47473">
    <property type="entry name" value="EF-hand"/>
    <property type="match status" value="1"/>
</dbReference>
<dbReference type="Pfam" id="PF05042">
    <property type="entry name" value="Caleosin"/>
    <property type="match status" value="1"/>
</dbReference>
<protein>
    <recommendedName>
        <fullName evidence="4">Caleosin</fullName>
    </recommendedName>
</protein>
<accession>A0A5P1EY07</accession>
<proteinExistence type="inferred from homology"/>
<evidence type="ECO:0008006" key="4">
    <source>
        <dbReference type="Google" id="ProtNLM"/>
    </source>
</evidence>
<dbReference type="GO" id="GO:0004497">
    <property type="term" value="F:monooxygenase activity"/>
    <property type="evidence" value="ECO:0007669"/>
    <property type="project" value="TreeGrafter"/>
</dbReference>
<dbReference type="PANTHER" id="PTHR31495:SF50">
    <property type="entry name" value="PEROXYGENASE 1"/>
    <property type="match status" value="1"/>
</dbReference>
<keyword evidence="3" id="KW-1185">Reference proteome</keyword>
<comment type="similarity">
    <text evidence="1">Belongs to the caleosin family.</text>
</comment>
<gene>
    <name evidence="2" type="ORF">A4U43_C04F1790</name>
</gene>
<name>A0A5P1EY07_ASPOF</name>
<dbReference type="OrthoDB" id="640742at2759"/>
<dbReference type="InterPro" id="IPR007736">
    <property type="entry name" value="Caleosin-related"/>
</dbReference>
<evidence type="ECO:0000313" key="2">
    <source>
        <dbReference type="EMBL" id="ONK70812.1"/>
    </source>
</evidence>
<evidence type="ECO:0000313" key="3">
    <source>
        <dbReference type="Proteomes" id="UP000243459"/>
    </source>
</evidence>